<accession>F3QP81</accession>
<dbReference type="EMBL" id="AFBP01000103">
    <property type="protein sequence ID" value="EGG50033.1"/>
    <property type="molecule type" value="Genomic_DNA"/>
</dbReference>
<keyword evidence="2" id="KW-1185">Reference proteome</keyword>
<reference evidence="1 2" key="1">
    <citation type="submission" date="2011-02" db="EMBL/GenBank/DDBJ databases">
        <authorList>
            <person name="Weinstock G."/>
            <person name="Sodergren E."/>
            <person name="Clifton S."/>
            <person name="Fulton L."/>
            <person name="Fulton B."/>
            <person name="Courtney L."/>
            <person name="Fronick C."/>
            <person name="Harrison M."/>
            <person name="Strong C."/>
            <person name="Farmer C."/>
            <person name="Delahaunty K."/>
            <person name="Markovic C."/>
            <person name="Hall O."/>
            <person name="Minx P."/>
            <person name="Tomlinson C."/>
            <person name="Mitreva M."/>
            <person name="Hou S."/>
            <person name="Chen J."/>
            <person name="Wollam A."/>
            <person name="Pepin K.H."/>
            <person name="Johnson M."/>
            <person name="Bhonagiri V."/>
            <person name="Zhang X."/>
            <person name="Suruliraj S."/>
            <person name="Warren W."/>
            <person name="Chinwalla A."/>
            <person name="Mardis E.R."/>
            <person name="Wilson R.K."/>
        </authorList>
    </citation>
    <scope>NUCLEOTIDE SEQUENCE [LARGE SCALE GENOMIC DNA]</scope>
    <source>
        <strain evidence="1 2">YIT 11859</strain>
    </source>
</reference>
<protein>
    <submittedName>
        <fullName evidence="1">Uncharacterized protein</fullName>
    </submittedName>
</protein>
<proteinExistence type="predicted"/>
<evidence type="ECO:0000313" key="1">
    <source>
        <dbReference type="EMBL" id="EGG50033.1"/>
    </source>
</evidence>
<sequence length="50" mass="5665">MVSKISLFPVLTAKIRMHSNELGQNEQLNQSIIIRLNEGFVPINIALFII</sequence>
<organism evidence="1 2">
    <name type="scientific">Parasutterella excrementihominis YIT 11859</name>
    <dbReference type="NCBI Taxonomy" id="762966"/>
    <lineage>
        <taxon>Bacteria</taxon>
        <taxon>Pseudomonadati</taxon>
        <taxon>Pseudomonadota</taxon>
        <taxon>Betaproteobacteria</taxon>
        <taxon>Burkholderiales</taxon>
        <taxon>Sutterellaceae</taxon>
        <taxon>Parasutterella</taxon>
    </lineage>
</organism>
<evidence type="ECO:0000313" key="2">
    <source>
        <dbReference type="Proteomes" id="UP000005156"/>
    </source>
</evidence>
<comment type="caution">
    <text evidence="1">The sequence shown here is derived from an EMBL/GenBank/DDBJ whole genome shotgun (WGS) entry which is preliminary data.</text>
</comment>
<dbReference type="HOGENOM" id="CLU_3120787_0_0_4"/>
<gene>
    <name evidence="1" type="ORF">HMPREF9439_02776</name>
</gene>
<name>F3QP81_9BURK</name>
<dbReference type="AlphaFoldDB" id="F3QP81"/>
<dbReference type="Proteomes" id="UP000005156">
    <property type="component" value="Unassembled WGS sequence"/>
</dbReference>